<proteinExistence type="inferred from homology"/>
<protein>
    <submittedName>
        <fullName evidence="4">Uncharacterized protein</fullName>
    </submittedName>
</protein>
<evidence type="ECO:0000256" key="1">
    <source>
        <dbReference type="ARBA" id="ARBA00006484"/>
    </source>
</evidence>
<dbReference type="PANTHER" id="PTHR24321">
    <property type="entry name" value="DEHYDROGENASES, SHORT CHAIN"/>
    <property type="match status" value="1"/>
</dbReference>
<keyword evidence="3" id="KW-0472">Membrane</keyword>
<dbReference type="InterPro" id="IPR036291">
    <property type="entry name" value="NAD(P)-bd_dom_sf"/>
</dbReference>
<dbReference type="GO" id="GO:0016491">
    <property type="term" value="F:oxidoreductase activity"/>
    <property type="evidence" value="ECO:0007669"/>
    <property type="project" value="UniProtKB-KW"/>
</dbReference>
<name>A0A9P4TJI8_CURKU</name>
<keyword evidence="3" id="KW-0812">Transmembrane</keyword>
<evidence type="ECO:0000313" key="5">
    <source>
        <dbReference type="Proteomes" id="UP000801428"/>
    </source>
</evidence>
<dbReference type="AlphaFoldDB" id="A0A9P4TJI8"/>
<dbReference type="Pfam" id="PF00106">
    <property type="entry name" value="adh_short"/>
    <property type="match status" value="1"/>
</dbReference>
<dbReference type="Gene3D" id="3.40.50.720">
    <property type="entry name" value="NAD(P)-binding Rossmann-like Domain"/>
    <property type="match status" value="2"/>
</dbReference>
<evidence type="ECO:0000313" key="4">
    <source>
        <dbReference type="EMBL" id="KAF3006086.1"/>
    </source>
</evidence>
<evidence type="ECO:0000256" key="3">
    <source>
        <dbReference type="SAM" id="Phobius"/>
    </source>
</evidence>
<accession>A0A9P4TJI8</accession>
<gene>
    <name evidence="4" type="ORF">E8E13_011088</name>
</gene>
<dbReference type="Pfam" id="PF13561">
    <property type="entry name" value="adh_short_C2"/>
    <property type="match status" value="1"/>
</dbReference>
<sequence>MAEKGNRMEGKVALVTGAASGIGLAVTQTFLSQGAKVFGVDFSKENSNRTLLLLEKEGFEKSTYDFQLGDVADEEVVQSLVSQCAQSFGRLDIAVLNAGTGVIKPISQLTMEDIPRMSKFAVRALAVIAAQEYVKDKIRVNCVSPGFVATPLSATFNNLEATLKATPAERWNR</sequence>
<feature type="transmembrane region" description="Helical" evidence="3">
    <location>
        <begin position="12"/>
        <end position="31"/>
    </location>
</feature>
<dbReference type="PANTHER" id="PTHR24321:SF8">
    <property type="entry name" value="ESTRADIOL 17-BETA-DEHYDROGENASE 8-RELATED"/>
    <property type="match status" value="1"/>
</dbReference>
<dbReference type="SUPFAM" id="SSF51735">
    <property type="entry name" value="NAD(P)-binding Rossmann-fold domains"/>
    <property type="match status" value="1"/>
</dbReference>
<dbReference type="EMBL" id="SWKU01000006">
    <property type="protein sequence ID" value="KAF3006086.1"/>
    <property type="molecule type" value="Genomic_DNA"/>
</dbReference>
<dbReference type="InterPro" id="IPR002347">
    <property type="entry name" value="SDR_fam"/>
</dbReference>
<comment type="caution">
    <text evidence="4">The sequence shown here is derived from an EMBL/GenBank/DDBJ whole genome shotgun (WGS) entry which is preliminary data.</text>
</comment>
<dbReference type="CDD" id="cd05233">
    <property type="entry name" value="SDR_c"/>
    <property type="match status" value="1"/>
</dbReference>
<dbReference type="Proteomes" id="UP000801428">
    <property type="component" value="Unassembled WGS sequence"/>
</dbReference>
<comment type="similarity">
    <text evidence="1">Belongs to the short-chain dehydrogenases/reductases (SDR) family.</text>
</comment>
<keyword evidence="5" id="KW-1185">Reference proteome</keyword>
<keyword evidence="3" id="KW-1133">Transmembrane helix</keyword>
<evidence type="ECO:0000256" key="2">
    <source>
        <dbReference type="ARBA" id="ARBA00023002"/>
    </source>
</evidence>
<dbReference type="PRINTS" id="PR00081">
    <property type="entry name" value="GDHRDH"/>
</dbReference>
<dbReference type="OrthoDB" id="417891at2759"/>
<organism evidence="4 5">
    <name type="scientific">Curvularia kusanoi</name>
    <name type="common">Cochliobolus kusanoi</name>
    <dbReference type="NCBI Taxonomy" id="90978"/>
    <lineage>
        <taxon>Eukaryota</taxon>
        <taxon>Fungi</taxon>
        <taxon>Dikarya</taxon>
        <taxon>Ascomycota</taxon>
        <taxon>Pezizomycotina</taxon>
        <taxon>Dothideomycetes</taxon>
        <taxon>Pleosporomycetidae</taxon>
        <taxon>Pleosporales</taxon>
        <taxon>Pleosporineae</taxon>
        <taxon>Pleosporaceae</taxon>
        <taxon>Curvularia</taxon>
    </lineage>
</organism>
<reference evidence="4" key="1">
    <citation type="submission" date="2019-04" db="EMBL/GenBank/DDBJ databases">
        <title>Sequencing of skin fungus with MAO and IRED activity.</title>
        <authorList>
            <person name="Marsaioli A.J."/>
            <person name="Bonatto J.M.C."/>
            <person name="Reis Junior O."/>
        </authorList>
    </citation>
    <scope>NUCLEOTIDE SEQUENCE</scope>
    <source>
        <strain evidence="4">30M1</strain>
    </source>
</reference>
<keyword evidence="2" id="KW-0560">Oxidoreductase</keyword>